<gene>
    <name evidence="3" type="primary">pspA_14</name>
    <name evidence="3" type="ORF">SDC9_61910</name>
</gene>
<dbReference type="InterPro" id="IPR007157">
    <property type="entry name" value="PspA_VIPP1"/>
</dbReference>
<dbReference type="PANTHER" id="PTHR31088:SF6">
    <property type="entry name" value="PHAGE SHOCK PROTEIN A"/>
    <property type="match status" value="1"/>
</dbReference>
<comment type="similarity">
    <text evidence="1">Belongs to the PspA/Vipp/IM30 family.</text>
</comment>
<protein>
    <submittedName>
        <fullName evidence="3">Phage shock protein A</fullName>
    </submittedName>
</protein>
<keyword evidence="2" id="KW-0175">Coiled coil</keyword>
<evidence type="ECO:0000256" key="1">
    <source>
        <dbReference type="ARBA" id="ARBA00043985"/>
    </source>
</evidence>
<dbReference type="AlphaFoldDB" id="A0A644XHH1"/>
<evidence type="ECO:0000256" key="2">
    <source>
        <dbReference type="SAM" id="Coils"/>
    </source>
</evidence>
<dbReference type="PANTHER" id="PTHR31088">
    <property type="entry name" value="MEMBRANE-ASSOCIATED PROTEIN VIPP1, CHLOROPLASTIC"/>
    <property type="match status" value="1"/>
</dbReference>
<name>A0A644XHH1_9ZZZZ</name>
<sequence>MSIFARVSDIFKANVNEMLDRMEDPEKMVKQMIIEMEEALVKATSGLAKAMANEKSLRKQQNLAMTQAKQWEDKAALALKAGNADLAKQALSRKMIYDGQAKQYDAMVAQASGTTTQLRGQLDSLKTKLDEARMKQATLVARAQAAKTQKEFSTVLGTNVGQGAFAKFDKMEKKIEGMEAEAQAFSELSGEEDAGDPFRDMEKDMQLEAEMAKLMEKMNAGGGTGA</sequence>
<comment type="caution">
    <text evidence="3">The sequence shown here is derived from an EMBL/GenBank/DDBJ whole genome shotgun (WGS) entry which is preliminary data.</text>
</comment>
<reference evidence="3" key="1">
    <citation type="submission" date="2019-08" db="EMBL/GenBank/DDBJ databases">
        <authorList>
            <person name="Kucharzyk K."/>
            <person name="Murdoch R.W."/>
            <person name="Higgins S."/>
            <person name="Loffler F."/>
        </authorList>
    </citation>
    <scope>NUCLEOTIDE SEQUENCE</scope>
</reference>
<organism evidence="3">
    <name type="scientific">bioreactor metagenome</name>
    <dbReference type="NCBI Taxonomy" id="1076179"/>
    <lineage>
        <taxon>unclassified sequences</taxon>
        <taxon>metagenomes</taxon>
        <taxon>ecological metagenomes</taxon>
    </lineage>
</organism>
<feature type="coiled-coil region" evidence="2">
    <location>
        <begin position="115"/>
        <end position="142"/>
    </location>
</feature>
<proteinExistence type="inferred from homology"/>
<evidence type="ECO:0000313" key="3">
    <source>
        <dbReference type="EMBL" id="MPM15539.1"/>
    </source>
</evidence>
<dbReference type="Pfam" id="PF04012">
    <property type="entry name" value="PspA_IM30"/>
    <property type="match status" value="1"/>
</dbReference>
<accession>A0A644XHH1</accession>
<dbReference type="EMBL" id="VSSQ01002459">
    <property type="protein sequence ID" value="MPM15539.1"/>
    <property type="molecule type" value="Genomic_DNA"/>
</dbReference>